<dbReference type="PANTHER" id="PTHR11941:SF169">
    <property type="entry name" value="(7AS)-7A-METHYL-1,5-DIOXO-2,3,5,6,7,7A-HEXAHYDRO-1H-INDENE-CARBOXYL-COA HYDROLASE"/>
    <property type="match status" value="1"/>
</dbReference>
<dbReference type="Pfam" id="PF00378">
    <property type="entry name" value="ECH_1"/>
    <property type="match status" value="1"/>
</dbReference>
<comment type="similarity">
    <text evidence="1 4">Belongs to the enoyl-CoA hydratase/isomerase family.</text>
</comment>
<dbReference type="CDD" id="cd06558">
    <property type="entry name" value="crotonase-like"/>
    <property type="match status" value="1"/>
</dbReference>
<reference evidence="5 6" key="1">
    <citation type="journal article" date="2019" name="Int. J. Syst. Evol. Microbiol.">
        <title>The Global Catalogue of Microorganisms (GCM) 10K type strain sequencing project: providing services to taxonomists for standard genome sequencing and annotation.</title>
        <authorList>
            <consortium name="The Broad Institute Genomics Platform"/>
            <consortium name="The Broad Institute Genome Sequencing Center for Infectious Disease"/>
            <person name="Wu L."/>
            <person name="Ma J."/>
        </authorList>
    </citation>
    <scope>NUCLEOTIDE SEQUENCE [LARGE SCALE GENOMIC DNA]</scope>
    <source>
        <strain evidence="5 6">JCM 14942</strain>
    </source>
</reference>
<evidence type="ECO:0000256" key="2">
    <source>
        <dbReference type="ARBA" id="ARBA00023098"/>
    </source>
</evidence>
<comment type="caution">
    <text evidence="5">The sequence shown here is derived from an EMBL/GenBank/DDBJ whole genome shotgun (WGS) entry which is preliminary data.</text>
</comment>
<dbReference type="InterPro" id="IPR029045">
    <property type="entry name" value="ClpP/crotonase-like_dom_sf"/>
</dbReference>
<evidence type="ECO:0000256" key="3">
    <source>
        <dbReference type="ARBA" id="ARBA00023239"/>
    </source>
</evidence>
<gene>
    <name evidence="5" type="ORF">GCM10009788_00090</name>
</gene>
<protein>
    <submittedName>
        <fullName evidence="5">Crotonase/enoyl-CoA hydratase family protein</fullName>
    </submittedName>
</protein>
<dbReference type="Proteomes" id="UP001500842">
    <property type="component" value="Unassembled WGS sequence"/>
</dbReference>
<dbReference type="Gene3D" id="3.90.226.10">
    <property type="entry name" value="2-enoyl-CoA Hydratase, Chain A, domain 1"/>
    <property type="match status" value="1"/>
</dbReference>
<keyword evidence="3" id="KW-0456">Lyase</keyword>
<sequence length="267" mass="27929">MVIPRVSRMTDSAPEAAGPAVQTIRVDRTLVIGLDRPAKRNAINGAVTRGLDAALNLLEDDDELWCGVLTGGPDVFSAGADLAEGPGEPTERGGIAGIMSRIRPKPLVAAVEGYALGGGLELVLCCDLVVASRTATFGFPEVKRGLMPDFGGVFRAPRVLPANVARELLLTGEPIGAERAERLGFVNRLVEPGTTLDVALGLAATISGNAPLAVRAALALAHDEINGDETASWAASHAAHERLLASADVAEGITAFFERREPRWTGR</sequence>
<evidence type="ECO:0000256" key="4">
    <source>
        <dbReference type="RuleBase" id="RU003707"/>
    </source>
</evidence>
<dbReference type="PANTHER" id="PTHR11941">
    <property type="entry name" value="ENOYL-COA HYDRATASE-RELATED"/>
    <property type="match status" value="1"/>
</dbReference>
<dbReference type="EMBL" id="BAAAOR010000001">
    <property type="protein sequence ID" value="GAA1501544.1"/>
    <property type="molecule type" value="Genomic_DNA"/>
</dbReference>
<dbReference type="InterPro" id="IPR018376">
    <property type="entry name" value="Enoyl-CoA_hyd/isom_CS"/>
</dbReference>
<keyword evidence="6" id="KW-1185">Reference proteome</keyword>
<dbReference type="Gene3D" id="1.10.12.10">
    <property type="entry name" value="Lyase 2-enoyl-coa Hydratase, Chain A, domain 2"/>
    <property type="match status" value="1"/>
</dbReference>
<evidence type="ECO:0000313" key="5">
    <source>
        <dbReference type="EMBL" id="GAA1501544.1"/>
    </source>
</evidence>
<dbReference type="InterPro" id="IPR001753">
    <property type="entry name" value="Enoyl-CoA_hydra/iso"/>
</dbReference>
<evidence type="ECO:0000256" key="1">
    <source>
        <dbReference type="ARBA" id="ARBA00005254"/>
    </source>
</evidence>
<evidence type="ECO:0000313" key="6">
    <source>
        <dbReference type="Proteomes" id="UP001500842"/>
    </source>
</evidence>
<name>A0ABN1ZNU7_9ACTN</name>
<accession>A0ABN1ZNU7</accession>
<dbReference type="PROSITE" id="PS00166">
    <property type="entry name" value="ENOYL_COA_HYDRATASE"/>
    <property type="match status" value="1"/>
</dbReference>
<dbReference type="SUPFAM" id="SSF52096">
    <property type="entry name" value="ClpP/crotonase"/>
    <property type="match status" value="1"/>
</dbReference>
<dbReference type="InterPro" id="IPR014748">
    <property type="entry name" value="Enoyl-CoA_hydra_C"/>
</dbReference>
<proteinExistence type="inferred from homology"/>
<keyword evidence="2" id="KW-0443">Lipid metabolism</keyword>
<organism evidence="5 6">
    <name type="scientific">Nocardioides humi</name>
    <dbReference type="NCBI Taxonomy" id="449461"/>
    <lineage>
        <taxon>Bacteria</taxon>
        <taxon>Bacillati</taxon>
        <taxon>Actinomycetota</taxon>
        <taxon>Actinomycetes</taxon>
        <taxon>Propionibacteriales</taxon>
        <taxon>Nocardioidaceae</taxon>
        <taxon>Nocardioides</taxon>
    </lineage>
</organism>